<dbReference type="InterPro" id="IPR050639">
    <property type="entry name" value="SSR_resolvase"/>
</dbReference>
<dbReference type="CDD" id="cd00338">
    <property type="entry name" value="Ser_Recombinase"/>
    <property type="match status" value="1"/>
</dbReference>
<protein>
    <submittedName>
        <fullName evidence="2">Recombinase</fullName>
    </submittedName>
</protein>
<evidence type="ECO:0000313" key="3">
    <source>
        <dbReference type="Proteomes" id="UP000031521"/>
    </source>
</evidence>
<dbReference type="Pfam" id="PF07508">
    <property type="entry name" value="Recombinase"/>
    <property type="match status" value="1"/>
</dbReference>
<dbReference type="Pfam" id="PF00239">
    <property type="entry name" value="Resolvase"/>
    <property type="match status" value="1"/>
</dbReference>
<organism evidence="2 3">
    <name type="scientific">Celeribacter indicus</name>
    <dbReference type="NCBI Taxonomy" id="1208324"/>
    <lineage>
        <taxon>Bacteria</taxon>
        <taxon>Pseudomonadati</taxon>
        <taxon>Pseudomonadota</taxon>
        <taxon>Alphaproteobacteria</taxon>
        <taxon>Rhodobacterales</taxon>
        <taxon>Roseobacteraceae</taxon>
        <taxon>Celeribacter</taxon>
    </lineage>
</organism>
<evidence type="ECO:0000259" key="1">
    <source>
        <dbReference type="PROSITE" id="PS51737"/>
    </source>
</evidence>
<reference evidence="2 3" key="1">
    <citation type="journal article" date="2014" name="Int. J. Syst. Evol. Microbiol.">
        <title>Celeribacter indicus sp. nov., a polycyclic aromatic hydrocarbon-degrading bacterium from deep-sea sediment and reclassification of Huaishuia halophila as Celeribacter halophilus comb. nov.</title>
        <authorList>
            <person name="Lai Q."/>
            <person name="Cao J."/>
            <person name="Yuan J."/>
            <person name="Li F."/>
            <person name="Shao Z."/>
        </authorList>
    </citation>
    <scope>NUCLEOTIDE SEQUENCE [LARGE SCALE GENOMIC DNA]</scope>
    <source>
        <strain evidence="2">P73</strain>
    </source>
</reference>
<dbReference type="SUPFAM" id="SSF53041">
    <property type="entry name" value="Resolvase-like"/>
    <property type="match status" value="1"/>
</dbReference>
<dbReference type="AlphaFoldDB" id="A0A0B5DQ44"/>
<dbReference type="GO" id="GO:0000150">
    <property type="term" value="F:DNA strand exchange activity"/>
    <property type="evidence" value="ECO:0007669"/>
    <property type="project" value="InterPro"/>
</dbReference>
<dbReference type="Pfam" id="PF13408">
    <property type="entry name" value="Zn_ribbon_recom"/>
    <property type="match status" value="1"/>
</dbReference>
<dbReference type="GO" id="GO:0003677">
    <property type="term" value="F:DNA binding"/>
    <property type="evidence" value="ECO:0007669"/>
    <property type="project" value="InterPro"/>
</dbReference>
<dbReference type="SMART" id="SM00857">
    <property type="entry name" value="Resolvase"/>
    <property type="match status" value="1"/>
</dbReference>
<dbReference type="Proteomes" id="UP000031521">
    <property type="component" value="Chromosome"/>
</dbReference>
<feature type="domain" description="Recombinase" evidence="1">
    <location>
        <begin position="150"/>
        <end position="293"/>
    </location>
</feature>
<dbReference type="InterPro" id="IPR011109">
    <property type="entry name" value="DNA_bind_recombinase_dom"/>
</dbReference>
<accession>A0A0B5DQ44</accession>
<dbReference type="InterPro" id="IPR025827">
    <property type="entry name" value="Zn_ribbon_recom_dom"/>
</dbReference>
<dbReference type="InterPro" id="IPR006119">
    <property type="entry name" value="Resolv_N"/>
</dbReference>
<dbReference type="Gene3D" id="3.40.50.1390">
    <property type="entry name" value="Resolvase, N-terminal catalytic domain"/>
    <property type="match status" value="1"/>
</dbReference>
<evidence type="ECO:0000313" key="2">
    <source>
        <dbReference type="EMBL" id="AJE45648.1"/>
    </source>
</evidence>
<dbReference type="EMBL" id="CP004393">
    <property type="protein sequence ID" value="AJE45648.1"/>
    <property type="molecule type" value="Genomic_DNA"/>
</dbReference>
<dbReference type="PROSITE" id="PS51737">
    <property type="entry name" value="RECOMBINASE_DNA_BIND"/>
    <property type="match status" value="1"/>
</dbReference>
<dbReference type="PANTHER" id="PTHR30461">
    <property type="entry name" value="DNA-INVERTASE FROM LAMBDOID PROPHAGE"/>
    <property type="match status" value="1"/>
</dbReference>
<name>A0A0B5DQ44_9RHOB</name>
<dbReference type="KEGG" id="cid:P73_0933"/>
<gene>
    <name evidence="2" type="ORF">P73_0933</name>
</gene>
<proteinExistence type="predicted"/>
<dbReference type="OrthoDB" id="7277848at2"/>
<keyword evidence="3" id="KW-1185">Reference proteome</keyword>
<dbReference type="PANTHER" id="PTHR30461:SF23">
    <property type="entry name" value="DNA RECOMBINASE-RELATED"/>
    <property type="match status" value="1"/>
</dbReference>
<dbReference type="HOGENOM" id="CLU_010686_18_13_5"/>
<dbReference type="InterPro" id="IPR036162">
    <property type="entry name" value="Resolvase-like_N_sf"/>
</dbReference>
<sequence>MRVALYARYSSDNQRDASIADQLRLCRLRAEKEGWTVVEEYTDHAVSGSSMILRSGIQALIMDSSRGRFDMILAEAMDRLSRDQEDIAGIFKRMTYADVKMFTLSEGEITHLHVGLKGTMNALFLKDLADKTRRGLRGRVEDGKSGGGLCYGYDVVKKFDDRGEAVRGDRTINETEAGVVRRIFADYLDGKSSRTIAMDLNREGIAGPQGSEWGPSTIHGNPKRGTGILNNELYVGKLVWNRLRYIKDPDTGRRVSRLNPESDWVTQEVPELRLVDQDIWDAVKERQSRLAYEPAKETSSNFLNDRRRPKHLFAGLIKCGCCGGGYSMISKDLLGCSTARNKGTCDNRLNIRRDALEASILNGLRKHLMEPELFKEFCAEFTKEVNRLRIERGADLEGWKQELKRVDKELDKIVDAILEGFPPSKLKDKAEKLEARKAELADKLANADEPPPLMHPNMASLYAQRISQLYEHLQDKDGRTQAAETFRSLVDQVTLVPDNGELAIVLRGDLGAILRFAAGRKNPDFLSEAQALDNLLSPGSLVAGTRNRRSLRNASGQQKTSSADALEVSQLSLVAGAGFEPATFRL</sequence>
<dbReference type="InterPro" id="IPR038109">
    <property type="entry name" value="DNA_bind_recomb_sf"/>
</dbReference>
<dbReference type="Gene3D" id="3.90.1750.20">
    <property type="entry name" value="Putative Large Serine Recombinase, Chain B, Domain 2"/>
    <property type="match status" value="1"/>
</dbReference>
<dbReference type="RefSeq" id="WP_074743463.1">
    <property type="nucleotide sequence ID" value="NZ_CP004393.1"/>
</dbReference>